<evidence type="ECO:0000313" key="2">
    <source>
        <dbReference type="EMBL" id="KAH3864161.1"/>
    </source>
</evidence>
<protein>
    <submittedName>
        <fullName evidence="2">Uncharacterized protein</fullName>
    </submittedName>
</protein>
<dbReference type="Proteomes" id="UP000828390">
    <property type="component" value="Unassembled WGS sequence"/>
</dbReference>
<evidence type="ECO:0000256" key="1">
    <source>
        <dbReference type="SAM" id="MobiDB-lite"/>
    </source>
</evidence>
<keyword evidence="3" id="KW-1185">Reference proteome</keyword>
<comment type="caution">
    <text evidence="2">The sequence shown here is derived from an EMBL/GenBank/DDBJ whole genome shotgun (WGS) entry which is preliminary data.</text>
</comment>
<organism evidence="2 3">
    <name type="scientific">Dreissena polymorpha</name>
    <name type="common">Zebra mussel</name>
    <name type="synonym">Mytilus polymorpha</name>
    <dbReference type="NCBI Taxonomy" id="45954"/>
    <lineage>
        <taxon>Eukaryota</taxon>
        <taxon>Metazoa</taxon>
        <taxon>Spiralia</taxon>
        <taxon>Lophotrochozoa</taxon>
        <taxon>Mollusca</taxon>
        <taxon>Bivalvia</taxon>
        <taxon>Autobranchia</taxon>
        <taxon>Heteroconchia</taxon>
        <taxon>Euheterodonta</taxon>
        <taxon>Imparidentia</taxon>
        <taxon>Neoheterodontei</taxon>
        <taxon>Myida</taxon>
        <taxon>Dreissenoidea</taxon>
        <taxon>Dreissenidae</taxon>
        <taxon>Dreissena</taxon>
    </lineage>
</organism>
<reference evidence="2" key="1">
    <citation type="journal article" date="2019" name="bioRxiv">
        <title>The Genome of the Zebra Mussel, Dreissena polymorpha: A Resource for Invasive Species Research.</title>
        <authorList>
            <person name="McCartney M.A."/>
            <person name="Auch B."/>
            <person name="Kono T."/>
            <person name="Mallez S."/>
            <person name="Zhang Y."/>
            <person name="Obille A."/>
            <person name="Becker A."/>
            <person name="Abrahante J.E."/>
            <person name="Garbe J."/>
            <person name="Badalamenti J.P."/>
            <person name="Herman A."/>
            <person name="Mangelson H."/>
            <person name="Liachko I."/>
            <person name="Sullivan S."/>
            <person name="Sone E.D."/>
            <person name="Koren S."/>
            <person name="Silverstein K.A.T."/>
            <person name="Beckman K.B."/>
            <person name="Gohl D.M."/>
        </authorList>
    </citation>
    <scope>NUCLEOTIDE SEQUENCE</scope>
    <source>
        <strain evidence="2">Duluth1</strain>
        <tissue evidence="2">Whole animal</tissue>
    </source>
</reference>
<evidence type="ECO:0000313" key="3">
    <source>
        <dbReference type="Proteomes" id="UP000828390"/>
    </source>
</evidence>
<sequence length="68" mass="7436">MNRESPGRIGNNRHSTGNNRDSTRNNWDGTLAPPGTIQTLAELRQCPCCSRWCPGECGQSPGITTVHQ</sequence>
<dbReference type="AlphaFoldDB" id="A0A9D4LWI8"/>
<gene>
    <name evidence="2" type="ORF">DPMN_027176</name>
</gene>
<proteinExistence type="predicted"/>
<feature type="compositionally biased region" description="Polar residues" evidence="1">
    <location>
        <begin position="12"/>
        <end position="28"/>
    </location>
</feature>
<name>A0A9D4LWI8_DREPO</name>
<accession>A0A9D4LWI8</accession>
<feature type="region of interest" description="Disordered" evidence="1">
    <location>
        <begin position="1"/>
        <end position="33"/>
    </location>
</feature>
<dbReference type="EMBL" id="JAIWYP010000002">
    <property type="protein sequence ID" value="KAH3864161.1"/>
    <property type="molecule type" value="Genomic_DNA"/>
</dbReference>
<reference evidence="2" key="2">
    <citation type="submission" date="2020-11" db="EMBL/GenBank/DDBJ databases">
        <authorList>
            <person name="McCartney M.A."/>
            <person name="Auch B."/>
            <person name="Kono T."/>
            <person name="Mallez S."/>
            <person name="Becker A."/>
            <person name="Gohl D.M."/>
            <person name="Silverstein K.A.T."/>
            <person name="Koren S."/>
            <person name="Bechman K.B."/>
            <person name="Herman A."/>
            <person name="Abrahante J.E."/>
            <person name="Garbe J."/>
        </authorList>
    </citation>
    <scope>NUCLEOTIDE SEQUENCE</scope>
    <source>
        <strain evidence="2">Duluth1</strain>
        <tissue evidence="2">Whole animal</tissue>
    </source>
</reference>